<keyword evidence="2" id="KW-1133">Transmembrane helix</keyword>
<dbReference type="InterPro" id="IPR011641">
    <property type="entry name" value="Tyr-kin_ephrin_A/B_rcpt-like"/>
</dbReference>
<dbReference type="AlphaFoldDB" id="A0A9W7B303"/>
<dbReference type="Gene3D" id="2.10.50.10">
    <property type="entry name" value="Tumor Necrosis Factor Receptor, subunit A, domain 2"/>
    <property type="match status" value="4"/>
</dbReference>
<dbReference type="PROSITE" id="PS50020">
    <property type="entry name" value="WW_DOMAIN_2"/>
    <property type="match status" value="2"/>
</dbReference>
<proteinExistence type="predicted"/>
<gene>
    <name evidence="5" type="ORF">TL16_g09577</name>
</gene>
<dbReference type="CDD" id="cd00201">
    <property type="entry name" value="WW"/>
    <property type="match status" value="2"/>
</dbReference>
<organism evidence="5 6">
    <name type="scientific">Triparma laevis f. inornata</name>
    <dbReference type="NCBI Taxonomy" id="1714386"/>
    <lineage>
        <taxon>Eukaryota</taxon>
        <taxon>Sar</taxon>
        <taxon>Stramenopiles</taxon>
        <taxon>Ochrophyta</taxon>
        <taxon>Bolidophyceae</taxon>
        <taxon>Parmales</taxon>
        <taxon>Triparmaceae</taxon>
        <taxon>Triparma</taxon>
    </lineage>
</organism>
<feature type="compositionally biased region" description="Pro residues" evidence="1">
    <location>
        <begin position="1098"/>
        <end position="1107"/>
    </location>
</feature>
<feature type="region of interest" description="Disordered" evidence="1">
    <location>
        <begin position="896"/>
        <end position="1114"/>
    </location>
</feature>
<reference evidence="6" key="1">
    <citation type="journal article" date="2023" name="Commun. Biol.">
        <title>Genome analysis of Parmales, the sister group of diatoms, reveals the evolutionary specialization of diatoms from phago-mixotrophs to photoautotrophs.</title>
        <authorList>
            <person name="Ban H."/>
            <person name="Sato S."/>
            <person name="Yoshikawa S."/>
            <person name="Yamada K."/>
            <person name="Nakamura Y."/>
            <person name="Ichinomiya M."/>
            <person name="Sato N."/>
            <person name="Blanc-Mathieu R."/>
            <person name="Endo H."/>
            <person name="Kuwata A."/>
            <person name="Ogata H."/>
        </authorList>
    </citation>
    <scope>NUCLEOTIDE SEQUENCE [LARGE SCALE GENOMIC DNA]</scope>
</reference>
<feature type="domain" description="WW" evidence="4">
    <location>
        <begin position="936"/>
        <end position="969"/>
    </location>
</feature>
<feature type="compositionally biased region" description="Basic and acidic residues" evidence="1">
    <location>
        <begin position="943"/>
        <end position="973"/>
    </location>
</feature>
<dbReference type="SMART" id="SM00456">
    <property type="entry name" value="WW"/>
    <property type="match status" value="2"/>
</dbReference>
<dbReference type="SMART" id="SM01411">
    <property type="entry name" value="Ephrin_rec_like"/>
    <property type="match status" value="6"/>
</dbReference>
<protein>
    <recommendedName>
        <fullName evidence="4">WW domain-containing protein</fullName>
    </recommendedName>
</protein>
<evidence type="ECO:0000259" key="4">
    <source>
        <dbReference type="PROSITE" id="PS50020"/>
    </source>
</evidence>
<feature type="compositionally biased region" description="Basic and acidic residues" evidence="1">
    <location>
        <begin position="1073"/>
        <end position="1084"/>
    </location>
</feature>
<dbReference type="PANTHER" id="PTHR46967">
    <property type="entry name" value="INSULIN-LIKE GROWTH FACTOR BINDING PROTEIN,N-TERMINAL"/>
    <property type="match status" value="1"/>
</dbReference>
<dbReference type="SUPFAM" id="SSF57184">
    <property type="entry name" value="Growth factor receptor domain"/>
    <property type="match status" value="2"/>
</dbReference>
<evidence type="ECO:0000256" key="1">
    <source>
        <dbReference type="SAM" id="MobiDB-lite"/>
    </source>
</evidence>
<sequence length="1138" mass="120486">MIPLALILTLLLFLPFTSSQSYKSDVYKFTSCIDDCSNSQCPSGHRIYTDWYQFSVTDSYGQDYSFCGWAWQERCKCNACAEGYFDSLTDCTACPRGSYQANYAQTACEACPSGHKSNAASASTGCTICGAGKYAELDSCEDCIAGTYSDEGSALCSPCSAGKWSGGGAASCVSCGPGTYVTDITDSACSNCQAGRYSNGAANALCTPCSAGSFSEVTASSCSSCTAGTYSLGDAGACSKCPAGTYSPDGSAACFPCGAGTWSEEGSSGCSACVAGKYRLAQTDGCAVCSAGKYTPEEGRSACSICGNGKFSALQSETLGATGCTDCDAGKTFVGNAAECTNCESGKYVGEAGATICSNCGRGKYSTDAEPSVSCTDCAEGKSSVGGSAECYNMITDFSICSEHPIDNNLIDNRCKFYYEQDWETIGEGEASPFGDTCATTLVCEFEESDVYDTYELMCSECTEGKIALGYNTEAKGSCNTGQYPAKCIDPASLATCIPEEGIVDHDCQYFYDGSWEEKDGGESSPHPEICTSYSVCSASFDNLNSEFWITCSQCADGYLSYTEAVGDEAPGTCTYTDIAGNTHANIAISFCYSETEFNQCPSDSAGCTYLGQAPFGGSRSAAGLAPNYGTCKAWELIGKESTISGTEHTIACTECKDGLTPGDYFFQNGRRTIGSCYNSAMDQDSDTYKTCVADNSENEPHGKSVSCNYLSNPADGEEQWVQVSRGGNAPTDLYAGCLSFRLCEQSTTPTATNMTFMCAVCKDDHTPTYNTAIAGACGSQSVFPTHCNYEGTPTDAPTQVPTPTPTDPPTTAPTPTPTPPVDHVSNFMIWLSNIVTTHFELFLGLLALIIILVGMGIYKCYHRDKYRDRFDSDGQRGSSLWSFDARDMDRVMDRQQSGRSANTHNTLRATGSQELPLMRGGRSGVSGLTSSGVPDDDEEEWIERSDPSGKKYYEHSRTRRATWTDHRIKEDNSVEGSVSSQGSGMGSGGGGGSGSRRGSAINQSRRGSAMAVSLSGVQEDQESRSQAPSFAWNENPMRDEEGGEGGERDAAGLTRTRSNTYGSSNVPVLSKKGIEEAKAREKAAAGGGGKGGNGKSLPPPPPPPPVGWSRAMDPQGREYFWHNETGKTSWTLENCKL</sequence>
<feature type="compositionally biased region" description="Polar residues" evidence="1">
    <location>
        <begin position="1056"/>
        <end position="1068"/>
    </location>
</feature>
<feature type="region of interest" description="Disordered" evidence="1">
    <location>
        <begin position="789"/>
        <end position="820"/>
    </location>
</feature>
<dbReference type="Proteomes" id="UP001162640">
    <property type="component" value="Unassembled WGS sequence"/>
</dbReference>
<accession>A0A9W7B303</accession>
<dbReference type="Pfam" id="PF00397">
    <property type="entry name" value="WW"/>
    <property type="match status" value="1"/>
</dbReference>
<comment type="caution">
    <text evidence="5">The sequence shown here is derived from an EMBL/GenBank/DDBJ whole genome shotgun (WGS) entry which is preliminary data.</text>
</comment>
<keyword evidence="3" id="KW-0732">Signal</keyword>
<evidence type="ECO:0000256" key="2">
    <source>
        <dbReference type="SAM" id="Phobius"/>
    </source>
</evidence>
<feature type="compositionally biased region" description="Gly residues" evidence="1">
    <location>
        <begin position="1086"/>
        <end position="1095"/>
    </location>
</feature>
<feature type="chain" id="PRO_5040909861" description="WW domain-containing protein" evidence="3">
    <location>
        <begin position="20"/>
        <end position="1138"/>
    </location>
</feature>
<dbReference type="Pfam" id="PF07699">
    <property type="entry name" value="Ephrin_rec_like"/>
    <property type="match status" value="1"/>
</dbReference>
<evidence type="ECO:0000313" key="5">
    <source>
        <dbReference type="EMBL" id="GMH83376.1"/>
    </source>
</evidence>
<feature type="compositionally biased region" description="Pro residues" evidence="1">
    <location>
        <begin position="801"/>
        <end position="820"/>
    </location>
</feature>
<keyword evidence="2" id="KW-0472">Membrane</keyword>
<evidence type="ECO:0000313" key="6">
    <source>
        <dbReference type="Proteomes" id="UP001162640"/>
    </source>
</evidence>
<dbReference type="InterPro" id="IPR001202">
    <property type="entry name" value="WW_dom"/>
</dbReference>
<feature type="signal peptide" evidence="3">
    <location>
        <begin position="1"/>
        <end position="19"/>
    </location>
</feature>
<name>A0A9W7B303_9STRA</name>
<dbReference type="EMBL" id="BLQM01000327">
    <property type="protein sequence ID" value="GMH83376.1"/>
    <property type="molecule type" value="Genomic_DNA"/>
</dbReference>
<feature type="transmembrane region" description="Helical" evidence="2">
    <location>
        <begin position="842"/>
        <end position="862"/>
    </location>
</feature>
<feature type="compositionally biased region" description="Gly residues" evidence="1">
    <location>
        <begin position="984"/>
        <end position="996"/>
    </location>
</feature>
<dbReference type="InterPro" id="IPR036020">
    <property type="entry name" value="WW_dom_sf"/>
</dbReference>
<feature type="domain" description="WW" evidence="4">
    <location>
        <begin position="1103"/>
        <end position="1136"/>
    </location>
</feature>
<keyword evidence="2" id="KW-0812">Transmembrane</keyword>
<dbReference type="Gene3D" id="2.20.70.10">
    <property type="match status" value="2"/>
</dbReference>
<feature type="compositionally biased region" description="Basic and acidic residues" evidence="1">
    <location>
        <begin position="1037"/>
        <end position="1051"/>
    </location>
</feature>
<dbReference type="PANTHER" id="PTHR46967:SF2">
    <property type="entry name" value="SUSHI, VON WILLEBRAND FACTOR TYPE A, EGF AND PENTRAXIN DOMAIN-CONTAINING PROTEIN 1-LIKE"/>
    <property type="match status" value="1"/>
</dbReference>
<dbReference type="InterPro" id="IPR009030">
    <property type="entry name" value="Growth_fac_rcpt_cys_sf"/>
</dbReference>
<evidence type="ECO:0000256" key="3">
    <source>
        <dbReference type="SAM" id="SignalP"/>
    </source>
</evidence>
<dbReference type="SUPFAM" id="SSF51045">
    <property type="entry name" value="WW domain"/>
    <property type="match status" value="1"/>
</dbReference>
<feature type="compositionally biased region" description="Polar residues" evidence="1">
    <location>
        <begin position="896"/>
        <end position="914"/>
    </location>
</feature>